<dbReference type="InterPro" id="IPR011989">
    <property type="entry name" value="ARM-like"/>
</dbReference>
<evidence type="ECO:0000256" key="5">
    <source>
        <dbReference type="ARBA" id="ARBA00022927"/>
    </source>
</evidence>
<reference evidence="6" key="1">
    <citation type="submission" date="2016-11" db="EMBL/GenBank/DDBJ databases">
        <title>The genome of Nicotiana attenuata.</title>
        <authorList>
            <person name="Xu S."/>
            <person name="Brockmoeller T."/>
            <person name="Gaquerel E."/>
            <person name="Navarro A."/>
            <person name="Kuhl H."/>
            <person name="Gase K."/>
            <person name="Ling Z."/>
            <person name="Zhou W."/>
            <person name="Kreitzer C."/>
            <person name="Stanke M."/>
            <person name="Tang H."/>
            <person name="Lyons E."/>
            <person name="Pandey P."/>
            <person name="Pandey S.P."/>
            <person name="Timmermann B."/>
            <person name="Baldwin I.T."/>
        </authorList>
    </citation>
    <scope>NUCLEOTIDE SEQUENCE [LARGE SCALE GENOMIC DNA]</scope>
    <source>
        <strain evidence="6">UT</strain>
    </source>
</reference>
<dbReference type="Proteomes" id="UP000187609">
    <property type="component" value="Unassembled WGS sequence"/>
</dbReference>
<keyword evidence="7" id="KW-1185">Reference proteome</keyword>
<dbReference type="InterPro" id="IPR016024">
    <property type="entry name" value="ARM-type_fold"/>
</dbReference>
<keyword evidence="4" id="KW-0677">Repeat</keyword>
<keyword evidence="5" id="KW-0653">Protein transport</keyword>
<dbReference type="STRING" id="49451.A0A1J6HSG9"/>
<keyword evidence="3" id="KW-0963">Cytoplasm</keyword>
<accession>A0A1J6HSG9</accession>
<evidence type="ECO:0000313" key="6">
    <source>
        <dbReference type="EMBL" id="OIS95860.1"/>
    </source>
</evidence>
<dbReference type="SMR" id="A0A1J6HSG9"/>
<evidence type="ECO:0000256" key="1">
    <source>
        <dbReference type="ARBA" id="ARBA00004496"/>
    </source>
</evidence>
<dbReference type="GO" id="GO:0006606">
    <property type="term" value="P:protein import into nucleus"/>
    <property type="evidence" value="ECO:0007669"/>
    <property type="project" value="InterPro"/>
</dbReference>
<dbReference type="Gramene" id="OIS95860">
    <property type="protein sequence ID" value="OIS95860"/>
    <property type="gene ID" value="A4A49_14218"/>
</dbReference>
<dbReference type="InterPro" id="IPR040122">
    <property type="entry name" value="Importin_beta"/>
</dbReference>
<evidence type="ECO:0000313" key="7">
    <source>
        <dbReference type="Proteomes" id="UP000187609"/>
    </source>
</evidence>
<evidence type="ECO:0000256" key="4">
    <source>
        <dbReference type="ARBA" id="ARBA00022737"/>
    </source>
</evidence>
<comment type="caution">
    <text evidence="6">The sequence shown here is derived from an EMBL/GenBank/DDBJ whole genome shotgun (WGS) entry which is preliminary data.</text>
</comment>
<evidence type="ECO:0008006" key="8">
    <source>
        <dbReference type="Google" id="ProtNLM"/>
    </source>
</evidence>
<dbReference type="OMA" id="CCIFKER"/>
<dbReference type="EMBL" id="MJEQ01037194">
    <property type="protein sequence ID" value="OIS95860.1"/>
    <property type="molecule type" value="Genomic_DNA"/>
</dbReference>
<dbReference type="Gene3D" id="1.25.10.10">
    <property type="entry name" value="Leucine-rich Repeat Variant"/>
    <property type="match status" value="1"/>
</dbReference>
<sequence>MVLLSFLWIQLTLFMFTHPIVLVVKNLISVLSLSLSLITDTELTQFQKDQMEAILGPDWNPFETFITNLMESFEEKKPDPFENLNSDNMSSSNEKVSEAKLMFNIMKQKNPESLVIKFANFLRSSNDIDLREKCVIILNKLLTEDDLCTWFNLSGSTQSIIKSVLLDRISLEASDNIELSYTVAKMAASFLPDNSWPELLPFLYQCVTGSSSNNYTKVSAFFILGILAEEIGETMVPC</sequence>
<dbReference type="AlphaFoldDB" id="A0A1J6HSG9"/>
<name>A0A1J6HSG9_NICAT</name>
<proteinExistence type="predicted"/>
<dbReference type="SUPFAM" id="SSF48371">
    <property type="entry name" value="ARM repeat"/>
    <property type="match status" value="1"/>
</dbReference>
<comment type="subcellular location">
    <subcellularLocation>
        <location evidence="1">Cytoplasm</location>
    </subcellularLocation>
</comment>
<protein>
    <recommendedName>
        <fullName evidence="8">Importin N-terminal domain-containing protein</fullName>
    </recommendedName>
</protein>
<evidence type="ECO:0000256" key="3">
    <source>
        <dbReference type="ARBA" id="ARBA00022490"/>
    </source>
</evidence>
<organism evidence="6 7">
    <name type="scientific">Nicotiana attenuata</name>
    <name type="common">Coyote tobacco</name>
    <dbReference type="NCBI Taxonomy" id="49451"/>
    <lineage>
        <taxon>Eukaryota</taxon>
        <taxon>Viridiplantae</taxon>
        <taxon>Streptophyta</taxon>
        <taxon>Embryophyta</taxon>
        <taxon>Tracheophyta</taxon>
        <taxon>Spermatophyta</taxon>
        <taxon>Magnoliopsida</taxon>
        <taxon>eudicotyledons</taxon>
        <taxon>Gunneridae</taxon>
        <taxon>Pentapetalae</taxon>
        <taxon>asterids</taxon>
        <taxon>lamiids</taxon>
        <taxon>Solanales</taxon>
        <taxon>Solanaceae</taxon>
        <taxon>Nicotianoideae</taxon>
        <taxon>Nicotianeae</taxon>
        <taxon>Nicotiana</taxon>
    </lineage>
</organism>
<dbReference type="GO" id="GO:0005737">
    <property type="term" value="C:cytoplasm"/>
    <property type="evidence" value="ECO:0007669"/>
    <property type="project" value="UniProtKB-SubCell"/>
</dbReference>
<gene>
    <name evidence="6" type="ORF">A4A49_14218</name>
</gene>
<keyword evidence="2" id="KW-0813">Transport</keyword>
<evidence type="ECO:0000256" key="2">
    <source>
        <dbReference type="ARBA" id="ARBA00022448"/>
    </source>
</evidence>
<dbReference type="PANTHER" id="PTHR10527">
    <property type="entry name" value="IMPORTIN BETA"/>
    <property type="match status" value="1"/>
</dbReference>